<dbReference type="GO" id="GO:0019646">
    <property type="term" value="P:aerobic electron transport chain"/>
    <property type="evidence" value="ECO:0007669"/>
    <property type="project" value="TreeGrafter"/>
</dbReference>
<dbReference type="Proteomes" id="UP000199600">
    <property type="component" value="Unassembled WGS sequence"/>
</dbReference>
<dbReference type="PANTHER" id="PTHR42913">
    <property type="entry name" value="APOPTOSIS-INDUCING FACTOR 1"/>
    <property type="match status" value="1"/>
</dbReference>
<dbReference type="Pfam" id="PF07992">
    <property type="entry name" value="Pyr_redox_2"/>
    <property type="match status" value="1"/>
</dbReference>
<dbReference type="GO" id="GO:0003955">
    <property type="term" value="F:NAD(P)H dehydrogenase (quinone) activity"/>
    <property type="evidence" value="ECO:0007669"/>
    <property type="project" value="TreeGrafter"/>
</dbReference>
<dbReference type="SUPFAM" id="SSF51905">
    <property type="entry name" value="FAD/NAD(P)-binding domain"/>
    <property type="match status" value="2"/>
</dbReference>
<dbReference type="NCBIfam" id="TIGR03169">
    <property type="entry name" value="Nterm_to_SelD"/>
    <property type="match status" value="1"/>
</dbReference>
<comment type="cofactor">
    <cofactor evidence="1">
        <name>FAD</name>
        <dbReference type="ChEBI" id="CHEBI:57692"/>
    </cofactor>
</comment>
<dbReference type="Gene3D" id="3.50.50.100">
    <property type="match status" value="1"/>
</dbReference>
<evidence type="ECO:0000256" key="1">
    <source>
        <dbReference type="ARBA" id="ARBA00001974"/>
    </source>
</evidence>
<feature type="domain" description="FAD/NAD(P)-binding" evidence="5">
    <location>
        <begin position="12"/>
        <end position="311"/>
    </location>
</feature>
<proteinExistence type="predicted"/>
<keyword evidence="2" id="KW-0285">Flavoprotein</keyword>
<gene>
    <name evidence="6" type="ORF">PROAA_2110014</name>
</gene>
<evidence type="ECO:0000256" key="4">
    <source>
        <dbReference type="ARBA" id="ARBA00023002"/>
    </source>
</evidence>
<evidence type="ECO:0000256" key="2">
    <source>
        <dbReference type="ARBA" id="ARBA00022630"/>
    </source>
</evidence>
<dbReference type="InterPro" id="IPR023753">
    <property type="entry name" value="FAD/NAD-binding_dom"/>
</dbReference>
<evidence type="ECO:0000259" key="5">
    <source>
        <dbReference type="Pfam" id="PF07992"/>
    </source>
</evidence>
<dbReference type="AlphaFoldDB" id="A0A1A8XTH5"/>
<sequence length="377" mass="40963">MRPAPEGPAVKRLALIGGGHAHVHVLDAFARQPFPDTEVTLISPYPRQIYSGMLPGWIAGHYSIEQCAIPIDLLARRAGIRFVQTACTDIDLESKQVRCANGQLIPFDLVSIDSGPTVNLDHTPGASLRALPIRPIEEFVTEWPDLLQRARLQTPGFRQAIIGDGAAGTELAFAIAHRFSREKIVHARITLIGGNDRPLSGLPAGLRNEALSLLKQRGIEYLPNRRAIEFLPEAVYLSDDTKIACDASLIVTGAAAPAWPSRSGLACDSDGFIRVTSTLQSGSHPWVFAAGDVAAYADPRPKSGVFAVRAGPVLANNLRAACAGTALQIWSPQVRALYLISTGKRHALAAWGPLSTSGNWVWRWKDRIDHRFVQRFS</sequence>
<dbReference type="InterPro" id="IPR051169">
    <property type="entry name" value="NADH-Q_oxidoreductase"/>
</dbReference>
<keyword evidence="3" id="KW-0274">FAD</keyword>
<reference evidence="6 7" key="1">
    <citation type="submission" date="2016-06" db="EMBL/GenBank/DDBJ databases">
        <authorList>
            <person name="Kjaerup R.B."/>
            <person name="Dalgaard T.S."/>
            <person name="Juul-Madsen H.R."/>
        </authorList>
    </citation>
    <scope>NUCLEOTIDE SEQUENCE [LARGE SCALE GENOMIC DNA]</scope>
    <source>
        <strain evidence="6">2</strain>
    </source>
</reference>
<name>A0A1A8XTH5_9RHOO</name>
<evidence type="ECO:0000313" key="6">
    <source>
        <dbReference type="EMBL" id="SBT07243.1"/>
    </source>
</evidence>
<dbReference type="PANTHER" id="PTHR42913:SF9">
    <property type="entry name" value="SLR1591 PROTEIN"/>
    <property type="match status" value="1"/>
</dbReference>
<accession>A0A1A8XTH5</accession>
<dbReference type="InterPro" id="IPR017584">
    <property type="entry name" value="Pyridine_nucleo_diS_OxRdtase_N"/>
</dbReference>
<dbReference type="InterPro" id="IPR036188">
    <property type="entry name" value="FAD/NAD-bd_sf"/>
</dbReference>
<dbReference type="EMBL" id="FLQY01000126">
    <property type="protein sequence ID" value="SBT07243.1"/>
    <property type="molecule type" value="Genomic_DNA"/>
</dbReference>
<keyword evidence="7" id="KW-1185">Reference proteome</keyword>
<protein>
    <submittedName>
        <fullName evidence="6">Pyridine nucleotide-disulfide oxidoreductase family protein</fullName>
    </submittedName>
</protein>
<organism evidence="6 7">
    <name type="scientific">Candidatus Propionivibrio aalborgensis</name>
    <dbReference type="NCBI Taxonomy" id="1860101"/>
    <lineage>
        <taxon>Bacteria</taxon>
        <taxon>Pseudomonadati</taxon>
        <taxon>Pseudomonadota</taxon>
        <taxon>Betaproteobacteria</taxon>
        <taxon>Rhodocyclales</taxon>
        <taxon>Rhodocyclaceae</taxon>
        <taxon>Propionivibrio</taxon>
    </lineage>
</organism>
<evidence type="ECO:0000256" key="3">
    <source>
        <dbReference type="ARBA" id="ARBA00022827"/>
    </source>
</evidence>
<evidence type="ECO:0000313" key="7">
    <source>
        <dbReference type="Proteomes" id="UP000199600"/>
    </source>
</evidence>
<keyword evidence="4" id="KW-0560">Oxidoreductase</keyword>